<keyword evidence="5 12" id="KW-0812">Transmembrane</keyword>
<comment type="caution">
    <text evidence="13">The sequence shown here is derived from an EMBL/GenBank/DDBJ whole genome shotgun (WGS) entry which is preliminary data.</text>
</comment>
<reference evidence="14" key="2">
    <citation type="journal article" date="2021" name="Sci. Data">
        <title>Chromosome-scale genome sequencing, assembly and annotation of six genomes from subfamily Leishmaniinae.</title>
        <authorList>
            <person name="Almutairi H."/>
            <person name="Urbaniak M.D."/>
            <person name="Bates M.D."/>
            <person name="Jariyapan N."/>
            <person name="Kwakye-Nuako G."/>
            <person name="Thomaz Soccol V."/>
            <person name="Al-Salem W.S."/>
            <person name="Dillon R.J."/>
            <person name="Bates P.A."/>
            <person name="Gatherer D."/>
        </authorList>
    </citation>
    <scope>NUCLEOTIDE SEQUENCE [LARGE SCALE GENOMIC DNA]</scope>
</reference>
<accession>A0A836H2T8</accession>
<evidence type="ECO:0000256" key="9">
    <source>
        <dbReference type="ARBA" id="ARBA00023136"/>
    </source>
</evidence>
<evidence type="ECO:0000313" key="13">
    <source>
        <dbReference type="EMBL" id="KAG5483744.1"/>
    </source>
</evidence>
<evidence type="ECO:0000256" key="5">
    <source>
        <dbReference type="ARBA" id="ARBA00022692"/>
    </source>
</evidence>
<keyword evidence="8 12" id="KW-0443">Lipid metabolism</keyword>
<feature type="transmembrane region" description="Helical" evidence="12">
    <location>
        <begin position="30"/>
        <end position="49"/>
    </location>
</feature>
<evidence type="ECO:0000256" key="7">
    <source>
        <dbReference type="ARBA" id="ARBA00022989"/>
    </source>
</evidence>
<evidence type="ECO:0000313" key="14">
    <source>
        <dbReference type="Proteomes" id="UP000674143"/>
    </source>
</evidence>
<dbReference type="GeneID" id="92360808"/>
<keyword evidence="6 12" id="KW-0276">Fatty acid metabolism</keyword>
<keyword evidence="3 12" id="KW-0444">Lipid biosynthesis</keyword>
<dbReference type="GO" id="GO:0019367">
    <property type="term" value="P:fatty acid elongation, saturated fatty acid"/>
    <property type="evidence" value="ECO:0007669"/>
    <property type="project" value="TreeGrafter"/>
</dbReference>
<dbReference type="GO" id="GO:0005789">
    <property type="term" value="C:endoplasmic reticulum membrane"/>
    <property type="evidence" value="ECO:0007669"/>
    <property type="project" value="TreeGrafter"/>
</dbReference>
<evidence type="ECO:0000256" key="2">
    <source>
        <dbReference type="ARBA" id="ARBA00007263"/>
    </source>
</evidence>
<sequence length="323" mass="37083">MHILTQYLQATADAIDFPYVDRWLEDHIDVPIVAAALYLVLVHVVRDSFMKGRPAYNLRTLNIMWNLTLSLFSLIGTYYCVPRLYEVVTAPVISGLEPSSLRYISDMTPAMRRNIIIPDGFQEGVDAVSVRGSLDTSLCVFKDEMHRRGITGLLCLAFMISKIPEMLDTAFLIFQKKPVIFLHWYHHLTVMLYCWHAWLSPTSSGLWFVCMNYGVHSVMYLYYFVAACGYGKYVRPFAPIITFLQIAQMVAGSLIAVYVYYMDQFGDGCDCRSSNAKLALMMYLSYFILFSNFFRSRYLKKKPKATVPSPIPMTMNSDHKKQT</sequence>
<organism evidence="13 14">
    <name type="scientific">Leishmania orientalis</name>
    <dbReference type="NCBI Taxonomy" id="2249476"/>
    <lineage>
        <taxon>Eukaryota</taxon>
        <taxon>Discoba</taxon>
        <taxon>Euglenozoa</taxon>
        <taxon>Kinetoplastea</taxon>
        <taxon>Metakinetoplastina</taxon>
        <taxon>Trypanosomatida</taxon>
        <taxon>Trypanosomatidae</taxon>
        <taxon>Leishmaniinae</taxon>
        <taxon>Leishmania</taxon>
    </lineage>
</organism>
<dbReference type="RefSeq" id="XP_067064683.1">
    <property type="nucleotide sequence ID" value="XM_067206874.1"/>
</dbReference>
<dbReference type="Pfam" id="PF01151">
    <property type="entry name" value="ELO"/>
    <property type="match status" value="1"/>
</dbReference>
<comment type="similarity">
    <text evidence="2 12">Belongs to the ELO family.</text>
</comment>
<comment type="catalytic activity">
    <reaction evidence="12">
        <text>an acyl-CoA + malonyl-CoA + H(+) = a 3-oxoacyl-CoA + CO2 + CoA</text>
        <dbReference type="Rhea" id="RHEA:50252"/>
        <dbReference type="ChEBI" id="CHEBI:15378"/>
        <dbReference type="ChEBI" id="CHEBI:16526"/>
        <dbReference type="ChEBI" id="CHEBI:57287"/>
        <dbReference type="ChEBI" id="CHEBI:57384"/>
        <dbReference type="ChEBI" id="CHEBI:58342"/>
        <dbReference type="ChEBI" id="CHEBI:90726"/>
    </reaction>
    <physiologicalReaction direction="left-to-right" evidence="12">
        <dbReference type="Rhea" id="RHEA:50253"/>
    </physiologicalReaction>
</comment>
<protein>
    <recommendedName>
        <fullName evidence="11 12">Elongation of fatty acids protein</fullName>
        <ecNumber evidence="12">2.3.1.-</ecNumber>
    </recommendedName>
</protein>
<evidence type="ECO:0000256" key="8">
    <source>
        <dbReference type="ARBA" id="ARBA00023098"/>
    </source>
</evidence>
<dbReference type="PANTHER" id="PTHR11157">
    <property type="entry name" value="FATTY ACID ACYL TRANSFERASE-RELATED"/>
    <property type="match status" value="1"/>
</dbReference>
<gene>
    <name evidence="13" type="ORF">LSCM4_04897</name>
</gene>
<dbReference type="EMBL" id="JAFHLR010000014">
    <property type="protein sequence ID" value="KAG5483744.1"/>
    <property type="molecule type" value="Genomic_DNA"/>
</dbReference>
<keyword evidence="10 12" id="KW-0275">Fatty acid biosynthesis</keyword>
<keyword evidence="9 12" id="KW-0472">Membrane</keyword>
<dbReference type="SMR" id="A0A836H2T8"/>
<dbReference type="AlphaFoldDB" id="A0A836H2T8"/>
<evidence type="ECO:0000256" key="11">
    <source>
        <dbReference type="ARBA" id="ARBA00044291"/>
    </source>
</evidence>
<evidence type="ECO:0000256" key="6">
    <source>
        <dbReference type="ARBA" id="ARBA00022832"/>
    </source>
</evidence>
<dbReference type="KEGG" id="loi:92360808"/>
<evidence type="ECO:0000256" key="3">
    <source>
        <dbReference type="ARBA" id="ARBA00022516"/>
    </source>
</evidence>
<keyword evidence="7 12" id="KW-1133">Transmembrane helix</keyword>
<dbReference type="InterPro" id="IPR002076">
    <property type="entry name" value="ELO_fam"/>
</dbReference>
<keyword evidence="4 12" id="KW-0808">Transferase</keyword>
<dbReference type="PANTHER" id="PTHR11157:SF17">
    <property type="entry name" value="ELONGATION OF VERY LONG CHAIN FATTY ACIDS PROTEIN 6"/>
    <property type="match status" value="1"/>
</dbReference>
<dbReference type="GO" id="GO:0042761">
    <property type="term" value="P:very long-chain fatty acid biosynthetic process"/>
    <property type="evidence" value="ECO:0007669"/>
    <property type="project" value="TreeGrafter"/>
</dbReference>
<dbReference type="EC" id="2.3.1.-" evidence="12"/>
<feature type="transmembrane region" description="Helical" evidence="12">
    <location>
        <begin position="150"/>
        <end position="167"/>
    </location>
</feature>
<evidence type="ECO:0000256" key="4">
    <source>
        <dbReference type="ARBA" id="ARBA00022679"/>
    </source>
</evidence>
<keyword evidence="14" id="KW-1185">Reference proteome</keyword>
<feature type="transmembrane region" description="Helical" evidence="12">
    <location>
        <begin position="205"/>
        <end position="225"/>
    </location>
</feature>
<dbReference type="GO" id="GO:0009922">
    <property type="term" value="F:fatty acid elongase activity"/>
    <property type="evidence" value="ECO:0007669"/>
    <property type="project" value="InterPro"/>
</dbReference>
<feature type="transmembrane region" description="Helical" evidence="12">
    <location>
        <begin position="237"/>
        <end position="261"/>
    </location>
</feature>
<dbReference type="GO" id="GO:0030148">
    <property type="term" value="P:sphingolipid biosynthetic process"/>
    <property type="evidence" value="ECO:0007669"/>
    <property type="project" value="TreeGrafter"/>
</dbReference>
<evidence type="ECO:0000256" key="12">
    <source>
        <dbReference type="RuleBase" id="RU361115"/>
    </source>
</evidence>
<dbReference type="GO" id="GO:0034625">
    <property type="term" value="P:fatty acid elongation, monounsaturated fatty acid"/>
    <property type="evidence" value="ECO:0007669"/>
    <property type="project" value="TreeGrafter"/>
</dbReference>
<name>A0A836H2T8_9TRYP</name>
<dbReference type="PROSITE" id="PS01188">
    <property type="entry name" value="ELO"/>
    <property type="match status" value="1"/>
</dbReference>
<proteinExistence type="inferred from homology"/>
<dbReference type="InterPro" id="IPR030457">
    <property type="entry name" value="ELO_CS"/>
</dbReference>
<comment type="subcellular location">
    <subcellularLocation>
        <location evidence="1">Membrane</location>
        <topology evidence="1">Multi-pass membrane protein</topology>
    </subcellularLocation>
</comment>
<dbReference type="Proteomes" id="UP000674143">
    <property type="component" value="Unassembled WGS sequence"/>
</dbReference>
<evidence type="ECO:0000256" key="1">
    <source>
        <dbReference type="ARBA" id="ARBA00004141"/>
    </source>
</evidence>
<feature type="transmembrane region" description="Helical" evidence="12">
    <location>
        <begin position="276"/>
        <end position="294"/>
    </location>
</feature>
<dbReference type="GO" id="GO:0034626">
    <property type="term" value="P:fatty acid elongation, polyunsaturated fatty acid"/>
    <property type="evidence" value="ECO:0007669"/>
    <property type="project" value="TreeGrafter"/>
</dbReference>
<evidence type="ECO:0000256" key="10">
    <source>
        <dbReference type="ARBA" id="ARBA00023160"/>
    </source>
</evidence>
<reference evidence="14" key="1">
    <citation type="journal article" date="2021" name="Microbiol. Resour. Announc.">
        <title>LGAAP: Leishmaniinae Genome Assembly and Annotation Pipeline.</title>
        <authorList>
            <person name="Almutairi H."/>
            <person name="Urbaniak M.D."/>
            <person name="Bates M.D."/>
            <person name="Jariyapan N."/>
            <person name="Kwakye-Nuako G."/>
            <person name="Thomaz-Soccol V."/>
            <person name="Al-Salem W.S."/>
            <person name="Dillon R.J."/>
            <person name="Bates P.A."/>
            <person name="Gatherer D."/>
        </authorList>
    </citation>
    <scope>NUCLEOTIDE SEQUENCE [LARGE SCALE GENOMIC DNA]</scope>
</reference>